<evidence type="ECO:0000256" key="1">
    <source>
        <dbReference type="ARBA" id="ARBA00007347"/>
    </source>
</evidence>
<comment type="similarity">
    <text evidence="1 3">Belongs to the CMC family.</text>
</comment>
<dbReference type="GO" id="GO:0005743">
    <property type="term" value="C:mitochondrial inner membrane"/>
    <property type="evidence" value="ECO:0007669"/>
    <property type="project" value="UniProtKB-SubCell"/>
</dbReference>
<dbReference type="PANTHER" id="PTHR22977:SF5">
    <property type="entry name" value="COX ASSEMBLY MITOCHONDRIAL PROTEIN HOMOLOG"/>
    <property type="match status" value="1"/>
</dbReference>
<keyword evidence="2" id="KW-1015">Disulfide bond</keyword>
<accession>A0A8H4R567</accession>
<dbReference type="Proteomes" id="UP000521872">
    <property type="component" value="Unassembled WGS sequence"/>
</dbReference>
<dbReference type="Pfam" id="PF08583">
    <property type="entry name" value="Cmc1"/>
    <property type="match status" value="1"/>
</dbReference>
<evidence type="ECO:0000256" key="2">
    <source>
        <dbReference type="ARBA" id="ARBA00023157"/>
    </source>
</evidence>
<keyword evidence="5" id="KW-1185">Reference proteome</keyword>
<protein>
    <recommendedName>
        <fullName evidence="3">COX assembly mitochondrial protein</fullName>
    </recommendedName>
</protein>
<dbReference type="EMBL" id="JAACJL010000001">
    <property type="protein sequence ID" value="KAF4623093.1"/>
    <property type="molecule type" value="Genomic_DNA"/>
</dbReference>
<keyword evidence="3" id="KW-0999">Mitochondrion inner membrane</keyword>
<organism evidence="4 5">
    <name type="scientific">Agrocybe pediades</name>
    <dbReference type="NCBI Taxonomy" id="84607"/>
    <lineage>
        <taxon>Eukaryota</taxon>
        <taxon>Fungi</taxon>
        <taxon>Dikarya</taxon>
        <taxon>Basidiomycota</taxon>
        <taxon>Agaricomycotina</taxon>
        <taxon>Agaricomycetes</taxon>
        <taxon>Agaricomycetidae</taxon>
        <taxon>Agaricales</taxon>
        <taxon>Agaricineae</taxon>
        <taxon>Strophariaceae</taxon>
        <taxon>Agrocybe</taxon>
    </lineage>
</organism>
<name>A0A8H4R567_9AGAR</name>
<dbReference type="AlphaFoldDB" id="A0A8H4R567"/>
<keyword evidence="3" id="KW-0472">Membrane</keyword>
<reference evidence="4 5" key="1">
    <citation type="submission" date="2019-12" db="EMBL/GenBank/DDBJ databases">
        <authorList>
            <person name="Floudas D."/>
            <person name="Bentzer J."/>
            <person name="Ahren D."/>
            <person name="Johansson T."/>
            <person name="Persson P."/>
            <person name="Tunlid A."/>
        </authorList>
    </citation>
    <scope>NUCLEOTIDE SEQUENCE [LARGE SCALE GENOMIC DNA]</scope>
    <source>
        <strain evidence="4 5">CBS 102.39</strain>
    </source>
</reference>
<evidence type="ECO:0000313" key="4">
    <source>
        <dbReference type="EMBL" id="KAF4623093.1"/>
    </source>
</evidence>
<evidence type="ECO:0000256" key="3">
    <source>
        <dbReference type="RuleBase" id="RU364104"/>
    </source>
</evidence>
<comment type="caution">
    <text evidence="4">The sequence shown here is derived from an EMBL/GenBank/DDBJ whole genome shotgun (WGS) entry which is preliminary data.</text>
</comment>
<comment type="subcellular location">
    <subcellularLocation>
        <location evidence="3">Mitochondrion inner membrane</location>
    </subcellularLocation>
</comment>
<keyword evidence="3" id="KW-0143">Chaperone</keyword>
<proteinExistence type="inferred from homology"/>
<keyword evidence="3" id="KW-0496">Mitochondrion</keyword>
<sequence length="86" mass="10021">MNSLSRREEETLLKATKAYALKECDDVVKQFAACASGRTISVAWECREPLQRVQECMVQFTAPEPMEQVRKEYLRLRSLQQQKNPE</sequence>
<dbReference type="InterPro" id="IPR013892">
    <property type="entry name" value="Cyt_c_biogenesis_Cmc1-like"/>
</dbReference>
<comment type="function">
    <text evidence="3">Required for mitochondrial cytochrome c oxidase (COX) assembly and respiration.</text>
</comment>
<gene>
    <name evidence="4" type="ORF">D9613_001913</name>
</gene>
<dbReference type="PANTHER" id="PTHR22977">
    <property type="entry name" value="COX ASSEMBLY MITOCHONDRIAL PROTEIN"/>
    <property type="match status" value="1"/>
</dbReference>
<evidence type="ECO:0000313" key="5">
    <source>
        <dbReference type="Proteomes" id="UP000521872"/>
    </source>
</evidence>